<dbReference type="EMBL" id="GBXM01071506">
    <property type="protein sequence ID" value="JAH37071.1"/>
    <property type="molecule type" value="Transcribed_RNA"/>
</dbReference>
<reference evidence="1" key="1">
    <citation type="submission" date="2014-11" db="EMBL/GenBank/DDBJ databases">
        <authorList>
            <person name="Amaro Gonzalez C."/>
        </authorList>
    </citation>
    <scope>NUCLEOTIDE SEQUENCE</scope>
</reference>
<name>A0A0E9S718_ANGAN</name>
<sequence length="43" mass="5019">MPDKVTIIWLKVLCCVLEGVTFWRHHWDTVPLSSFCLVLSVVF</sequence>
<accession>A0A0E9S718</accession>
<evidence type="ECO:0000313" key="1">
    <source>
        <dbReference type="EMBL" id="JAH37071.1"/>
    </source>
</evidence>
<reference evidence="1" key="2">
    <citation type="journal article" date="2015" name="Fish Shellfish Immunol.">
        <title>Early steps in the European eel (Anguilla anguilla)-Vibrio vulnificus interaction in the gills: Role of the RtxA13 toxin.</title>
        <authorList>
            <person name="Callol A."/>
            <person name="Pajuelo D."/>
            <person name="Ebbesson L."/>
            <person name="Teles M."/>
            <person name="MacKenzie S."/>
            <person name="Amaro C."/>
        </authorList>
    </citation>
    <scope>NUCLEOTIDE SEQUENCE</scope>
</reference>
<organism evidence="1">
    <name type="scientific">Anguilla anguilla</name>
    <name type="common">European freshwater eel</name>
    <name type="synonym">Muraena anguilla</name>
    <dbReference type="NCBI Taxonomy" id="7936"/>
    <lineage>
        <taxon>Eukaryota</taxon>
        <taxon>Metazoa</taxon>
        <taxon>Chordata</taxon>
        <taxon>Craniata</taxon>
        <taxon>Vertebrata</taxon>
        <taxon>Euteleostomi</taxon>
        <taxon>Actinopterygii</taxon>
        <taxon>Neopterygii</taxon>
        <taxon>Teleostei</taxon>
        <taxon>Anguilliformes</taxon>
        <taxon>Anguillidae</taxon>
        <taxon>Anguilla</taxon>
    </lineage>
</organism>
<protein>
    <submittedName>
        <fullName evidence="1">Uncharacterized protein</fullName>
    </submittedName>
</protein>
<proteinExistence type="predicted"/>
<dbReference type="AlphaFoldDB" id="A0A0E9S718"/>